<dbReference type="Proteomes" id="UP000014803">
    <property type="component" value="Chromosome"/>
</dbReference>
<dbReference type="HOGENOM" id="CLU_3084789_0_0_7"/>
<proteinExistence type="predicted"/>
<sequence>MRQRGEEGAGSAMRDEVMLMTGSRRPEVHRSYEACGFRAGEETGFLARPGDS</sequence>
<organism evidence="2 3">
    <name type="scientific">Sorangium cellulosum So0157-2</name>
    <dbReference type="NCBI Taxonomy" id="1254432"/>
    <lineage>
        <taxon>Bacteria</taxon>
        <taxon>Pseudomonadati</taxon>
        <taxon>Myxococcota</taxon>
        <taxon>Polyangia</taxon>
        <taxon>Polyangiales</taxon>
        <taxon>Polyangiaceae</taxon>
        <taxon>Sorangium</taxon>
    </lineage>
</organism>
<evidence type="ECO:0000313" key="3">
    <source>
        <dbReference type="Proteomes" id="UP000014803"/>
    </source>
</evidence>
<evidence type="ECO:0000313" key="2">
    <source>
        <dbReference type="EMBL" id="AGP33186.1"/>
    </source>
</evidence>
<dbReference type="AlphaFoldDB" id="S4XL33"/>
<protein>
    <submittedName>
        <fullName evidence="2">Uncharacterized protein</fullName>
    </submittedName>
</protein>
<dbReference type="EMBL" id="CP003969">
    <property type="protein sequence ID" value="AGP33186.1"/>
    <property type="molecule type" value="Genomic_DNA"/>
</dbReference>
<evidence type="ECO:0000256" key="1">
    <source>
        <dbReference type="SAM" id="MobiDB-lite"/>
    </source>
</evidence>
<gene>
    <name evidence="2" type="ORF">SCE1572_00910</name>
</gene>
<dbReference type="KEGG" id="scu:SCE1572_00910"/>
<name>S4XL33_SORCE</name>
<accession>S4XL33</accession>
<dbReference type="PATRIC" id="fig|1254432.3.peg.195"/>
<reference evidence="2 3" key="1">
    <citation type="journal article" date="2013" name="Sci. Rep.">
        <title>Extraordinary expansion of a Sorangium cellulosum genome from an alkaline milieu.</title>
        <authorList>
            <person name="Han K."/>
            <person name="Li Z.F."/>
            <person name="Peng R."/>
            <person name="Zhu L.P."/>
            <person name="Zhou T."/>
            <person name="Wang L.G."/>
            <person name="Li S.G."/>
            <person name="Zhang X.B."/>
            <person name="Hu W."/>
            <person name="Wu Z.H."/>
            <person name="Qin N."/>
            <person name="Li Y.Z."/>
        </authorList>
    </citation>
    <scope>NUCLEOTIDE SEQUENCE [LARGE SCALE GENOMIC DNA]</scope>
    <source>
        <strain evidence="2 3">So0157-2</strain>
    </source>
</reference>
<dbReference type="RefSeq" id="WP_020464894.1">
    <property type="nucleotide sequence ID" value="NC_021658.1"/>
</dbReference>
<feature type="region of interest" description="Disordered" evidence="1">
    <location>
        <begin position="1"/>
        <end position="25"/>
    </location>
</feature>
<dbReference type="STRING" id="1254432.SCE1572_00910"/>
<feature type="compositionally biased region" description="Basic and acidic residues" evidence="1">
    <location>
        <begin position="1"/>
        <end position="17"/>
    </location>
</feature>